<evidence type="ECO:0000256" key="3">
    <source>
        <dbReference type="PROSITE-ProRule" id="PRU00339"/>
    </source>
</evidence>
<dbReference type="PANTHER" id="PTHR45831:SF2">
    <property type="entry name" value="LD24721P"/>
    <property type="match status" value="1"/>
</dbReference>
<name>A0ABR2ZDB8_9AGAR</name>
<dbReference type="SMART" id="SM00028">
    <property type="entry name" value="TPR"/>
    <property type="match status" value="3"/>
</dbReference>
<evidence type="ECO:0000256" key="4">
    <source>
        <dbReference type="SAM" id="Coils"/>
    </source>
</evidence>
<comment type="caution">
    <text evidence="5">The sequence shown here is derived from an EMBL/GenBank/DDBJ whole genome shotgun (WGS) entry which is preliminary data.</text>
</comment>
<dbReference type="EMBL" id="JBBXMP010000277">
    <property type="protein sequence ID" value="KAL0058758.1"/>
    <property type="molecule type" value="Genomic_DNA"/>
</dbReference>
<evidence type="ECO:0000313" key="6">
    <source>
        <dbReference type="Proteomes" id="UP001437256"/>
    </source>
</evidence>
<dbReference type="PROSITE" id="PS50005">
    <property type="entry name" value="TPR"/>
    <property type="match status" value="1"/>
</dbReference>
<dbReference type="Gene3D" id="1.25.40.10">
    <property type="entry name" value="Tetratricopeptide repeat domain"/>
    <property type="match status" value="1"/>
</dbReference>
<dbReference type="InterPro" id="IPR047150">
    <property type="entry name" value="SGT"/>
</dbReference>
<sequence length="530" mass="60532">MSQDARGRVESLKDEGNKLFIAKKFDAAISKYSEAIALDDQNPILFANRAACRLSLRRYMDAATDAAKATQLDPNYSKAWARLGTAYDLKPTYGFARQELRQFNQSEKCWNRALETLPRENLTEAELKQKDQYEKNYTASKRSMEDMKNEVNDRVMRTTAGPNNQMPSVRASEMIAQLRRERKYDSSAWAIASAYDQFQEGTRQMDDVRTQGIMAMFNLQSIENMTNAILCDRRVLQYADSAWVNKVNRQIRGETACTGAWTDAGPAALMQEANNRRVERGWDHVRQAVGTTIRCWILFGHLQGGLNQNPATELEFLGRALEIMRWGRREWSGISTENRGVIFLDSFMHGVQNLHMDALMKVASRERDVGKKLQRLEELQEEADEVINSINGNPIPPRESDPSFSAAYYYYPRGYAYSMKGYYYREKAKLTTDQAEAKRLMREAGKAYMSASENFSEDDEHHAWFISIALDNMVLGSGPPRDSMDCLTKLKAALPKIQKIWAKSAMALQGRDAMIQTQFKHEAAIRRELA</sequence>
<keyword evidence="1" id="KW-0677">Repeat</keyword>
<keyword evidence="6" id="KW-1185">Reference proteome</keyword>
<accession>A0ABR2ZDB8</accession>
<feature type="repeat" description="TPR" evidence="3">
    <location>
        <begin position="9"/>
        <end position="42"/>
    </location>
</feature>
<protein>
    <submittedName>
        <fullName evidence="5">Uncharacterized protein</fullName>
    </submittedName>
</protein>
<evidence type="ECO:0000313" key="5">
    <source>
        <dbReference type="EMBL" id="KAL0058758.1"/>
    </source>
</evidence>
<keyword evidence="2 3" id="KW-0802">TPR repeat</keyword>
<evidence type="ECO:0000256" key="1">
    <source>
        <dbReference type="ARBA" id="ARBA00022737"/>
    </source>
</evidence>
<dbReference type="PANTHER" id="PTHR45831">
    <property type="entry name" value="LD24721P"/>
    <property type="match status" value="1"/>
</dbReference>
<gene>
    <name evidence="5" type="ORF">AAF712_014530</name>
</gene>
<feature type="coiled-coil region" evidence="4">
    <location>
        <begin position="362"/>
        <end position="393"/>
    </location>
</feature>
<dbReference type="SUPFAM" id="SSF48452">
    <property type="entry name" value="TPR-like"/>
    <property type="match status" value="1"/>
</dbReference>
<dbReference type="InterPro" id="IPR011990">
    <property type="entry name" value="TPR-like_helical_dom_sf"/>
</dbReference>
<evidence type="ECO:0000256" key="2">
    <source>
        <dbReference type="ARBA" id="ARBA00022803"/>
    </source>
</evidence>
<keyword evidence="4" id="KW-0175">Coiled coil</keyword>
<dbReference type="InterPro" id="IPR019734">
    <property type="entry name" value="TPR_rpt"/>
</dbReference>
<dbReference type="Proteomes" id="UP001437256">
    <property type="component" value="Unassembled WGS sequence"/>
</dbReference>
<organism evidence="5 6">
    <name type="scientific">Marasmius tenuissimus</name>
    <dbReference type="NCBI Taxonomy" id="585030"/>
    <lineage>
        <taxon>Eukaryota</taxon>
        <taxon>Fungi</taxon>
        <taxon>Dikarya</taxon>
        <taxon>Basidiomycota</taxon>
        <taxon>Agaricomycotina</taxon>
        <taxon>Agaricomycetes</taxon>
        <taxon>Agaricomycetidae</taxon>
        <taxon>Agaricales</taxon>
        <taxon>Marasmiineae</taxon>
        <taxon>Marasmiaceae</taxon>
        <taxon>Marasmius</taxon>
    </lineage>
</organism>
<reference evidence="5 6" key="1">
    <citation type="submission" date="2024-05" db="EMBL/GenBank/DDBJ databases">
        <title>A draft genome resource for the thread blight pathogen Marasmius tenuissimus strain MS-2.</title>
        <authorList>
            <person name="Yulfo-Soto G.E."/>
            <person name="Baruah I.K."/>
            <person name="Amoako-Attah I."/>
            <person name="Bukari Y."/>
            <person name="Meinhardt L.W."/>
            <person name="Bailey B.A."/>
            <person name="Cohen S.P."/>
        </authorList>
    </citation>
    <scope>NUCLEOTIDE SEQUENCE [LARGE SCALE GENOMIC DNA]</scope>
    <source>
        <strain evidence="5 6">MS-2</strain>
    </source>
</reference>
<proteinExistence type="predicted"/>